<feature type="compositionally biased region" description="Low complexity" evidence="1">
    <location>
        <begin position="19"/>
        <end position="41"/>
    </location>
</feature>
<organism evidence="2 3">
    <name type="scientific">Galerina marginata (strain CBS 339.88)</name>
    <dbReference type="NCBI Taxonomy" id="685588"/>
    <lineage>
        <taxon>Eukaryota</taxon>
        <taxon>Fungi</taxon>
        <taxon>Dikarya</taxon>
        <taxon>Basidiomycota</taxon>
        <taxon>Agaricomycotina</taxon>
        <taxon>Agaricomycetes</taxon>
        <taxon>Agaricomycetidae</taxon>
        <taxon>Agaricales</taxon>
        <taxon>Agaricineae</taxon>
        <taxon>Strophariaceae</taxon>
        <taxon>Galerina</taxon>
    </lineage>
</organism>
<dbReference type="OrthoDB" id="2942707at2759"/>
<evidence type="ECO:0000256" key="1">
    <source>
        <dbReference type="SAM" id="MobiDB-lite"/>
    </source>
</evidence>
<dbReference type="Proteomes" id="UP000027222">
    <property type="component" value="Unassembled WGS sequence"/>
</dbReference>
<proteinExistence type="predicted"/>
<sequence length="468" mass="52772">MPSRHGGVPTSRPATIAWAGTTLRPATTPRPATTSRPVTRSTARKEASPPILPPIVEIQPILMDNGVLKINLQTDGQRVRPDLKTMTDNIWYIYPHAPIELSVWNWAAPGYSPLTLIQNRRASILEAHIKALYDSLDRWISVAFDAVLLMYLMQCTSWSITAHPQPYNLRRLALLNVGEVGDLRPLDKLVQEICGGNGFCDLYIGDSTSTVPWLRRSLRGICFGNLTRLEFDGFPVSAAQAHDLLMQMKNVQEFSVSDLTGPQANETYRVVNHNLRRLSLQVDTIDFQTNNNTGAVFGLLQYLCVPNLRELTLGYEDEWDSAKFAQLYASIPPNLEKLHLKAMAINERQLIKCLKLNPGLEKLILDTQLERWDSAPVPILFTENLCQRLLYNEHEGYLCPDLEKLIVRDNSIGRTNGCFSAMVENRFIGTDLREVVVVGDEPALGHHDFNTLHGLKYRGLAFEYRQNV</sequence>
<reference evidence="3" key="1">
    <citation type="journal article" date="2014" name="Proc. Natl. Acad. Sci. U.S.A.">
        <title>Extensive sampling of basidiomycete genomes demonstrates inadequacy of the white-rot/brown-rot paradigm for wood decay fungi.</title>
        <authorList>
            <person name="Riley R."/>
            <person name="Salamov A.A."/>
            <person name="Brown D.W."/>
            <person name="Nagy L.G."/>
            <person name="Floudas D."/>
            <person name="Held B.W."/>
            <person name="Levasseur A."/>
            <person name="Lombard V."/>
            <person name="Morin E."/>
            <person name="Otillar R."/>
            <person name="Lindquist E.A."/>
            <person name="Sun H."/>
            <person name="LaButti K.M."/>
            <person name="Schmutz J."/>
            <person name="Jabbour D."/>
            <person name="Luo H."/>
            <person name="Baker S.E."/>
            <person name="Pisabarro A.G."/>
            <person name="Walton J.D."/>
            <person name="Blanchette R.A."/>
            <person name="Henrissat B."/>
            <person name="Martin F."/>
            <person name="Cullen D."/>
            <person name="Hibbett D.S."/>
            <person name="Grigoriev I.V."/>
        </authorList>
    </citation>
    <scope>NUCLEOTIDE SEQUENCE [LARGE SCALE GENOMIC DNA]</scope>
    <source>
        <strain evidence="3">CBS 339.88</strain>
    </source>
</reference>
<dbReference type="HOGENOM" id="CLU_595895_0_0_1"/>
<dbReference type="AlphaFoldDB" id="A0A067T449"/>
<gene>
    <name evidence="2" type="ORF">GALMADRAFT_225242</name>
</gene>
<evidence type="ECO:0008006" key="4">
    <source>
        <dbReference type="Google" id="ProtNLM"/>
    </source>
</evidence>
<accession>A0A067T449</accession>
<dbReference type="EMBL" id="KL142377">
    <property type="protein sequence ID" value="KDR77112.1"/>
    <property type="molecule type" value="Genomic_DNA"/>
</dbReference>
<keyword evidence="3" id="KW-1185">Reference proteome</keyword>
<dbReference type="InterPro" id="IPR032675">
    <property type="entry name" value="LRR_dom_sf"/>
</dbReference>
<evidence type="ECO:0000313" key="3">
    <source>
        <dbReference type="Proteomes" id="UP000027222"/>
    </source>
</evidence>
<protein>
    <recommendedName>
        <fullName evidence="4">F-box domain-containing protein</fullName>
    </recommendedName>
</protein>
<evidence type="ECO:0000313" key="2">
    <source>
        <dbReference type="EMBL" id="KDR77112.1"/>
    </source>
</evidence>
<dbReference type="SUPFAM" id="SSF52047">
    <property type="entry name" value="RNI-like"/>
    <property type="match status" value="1"/>
</dbReference>
<feature type="region of interest" description="Disordered" evidence="1">
    <location>
        <begin position="1"/>
        <end position="49"/>
    </location>
</feature>
<dbReference type="Gene3D" id="3.80.10.10">
    <property type="entry name" value="Ribonuclease Inhibitor"/>
    <property type="match status" value="1"/>
</dbReference>
<name>A0A067T449_GALM3</name>